<sequence>MDLLSLVLAQEAVASAAAHVPTTVPTSWSGPAATACQTRLDELRLLLTDLSARLEQARTAAAAVDDPLLQCVAS</sequence>
<dbReference type="RefSeq" id="WP_006547758.1">
    <property type="nucleotide sequence ID" value="NZ_CP136961.1"/>
</dbReference>
<evidence type="ECO:0000313" key="1">
    <source>
        <dbReference type="EMBL" id="PKY97998.1"/>
    </source>
</evidence>
<accession>A0A2I1KQX7</accession>
<comment type="caution">
    <text evidence="1">The sequence shown here is derived from an EMBL/GenBank/DDBJ whole genome shotgun (WGS) entry which is preliminary data.</text>
</comment>
<name>A0A2I1KQX7_9ACTO</name>
<organism evidence="1 2">
    <name type="scientific">Actinomyces urogenitalis</name>
    <dbReference type="NCBI Taxonomy" id="103621"/>
    <lineage>
        <taxon>Bacteria</taxon>
        <taxon>Bacillati</taxon>
        <taxon>Actinomycetota</taxon>
        <taxon>Actinomycetes</taxon>
        <taxon>Actinomycetales</taxon>
        <taxon>Actinomycetaceae</taxon>
        <taxon>Actinomyces</taxon>
    </lineage>
</organism>
<dbReference type="EMBL" id="PKHA01000013">
    <property type="protein sequence ID" value="PKY97998.1"/>
    <property type="molecule type" value="Genomic_DNA"/>
</dbReference>
<dbReference type="AlphaFoldDB" id="A0A2I1KQX7"/>
<reference evidence="1 2" key="1">
    <citation type="submission" date="2017-12" db="EMBL/GenBank/DDBJ databases">
        <title>Phylogenetic diversity of female urinary microbiome.</title>
        <authorList>
            <person name="Thomas-White K."/>
            <person name="Wolfe A.J."/>
        </authorList>
    </citation>
    <scope>NUCLEOTIDE SEQUENCE [LARGE SCALE GENOMIC DNA]</scope>
    <source>
        <strain evidence="1 2">UMB0319</strain>
    </source>
</reference>
<protein>
    <submittedName>
        <fullName evidence="1">Uncharacterized protein</fullName>
    </submittedName>
</protein>
<dbReference type="Proteomes" id="UP000234778">
    <property type="component" value="Unassembled WGS sequence"/>
</dbReference>
<proteinExistence type="predicted"/>
<evidence type="ECO:0000313" key="2">
    <source>
        <dbReference type="Proteomes" id="UP000234778"/>
    </source>
</evidence>
<dbReference type="GeneID" id="81709242"/>
<gene>
    <name evidence="1" type="ORF">CYJ26_09875</name>
</gene>